<proteinExistence type="predicted"/>
<dbReference type="Pfam" id="PF13385">
    <property type="entry name" value="Laminin_G_3"/>
    <property type="match status" value="1"/>
</dbReference>
<dbReference type="SUPFAM" id="SSF49899">
    <property type="entry name" value="Concanavalin A-like lectins/glucanases"/>
    <property type="match status" value="1"/>
</dbReference>
<dbReference type="InterPro" id="IPR013320">
    <property type="entry name" value="ConA-like_dom_sf"/>
</dbReference>
<keyword evidence="2" id="KW-1185">Reference proteome</keyword>
<comment type="caution">
    <text evidence="1">The sequence shown here is derived from an EMBL/GenBank/DDBJ whole genome shotgun (WGS) entry which is preliminary data.</text>
</comment>
<sequence>MNVLSHSPFWSIVFWKGMTNENRTPSLFLTSGYSTPNPSLSITGRIDNGFTANDYGFQLNQWYHIAYTLSEPKKRMNFYIDGKWIGSYTITNVQSQSIIFNDGPLYIGKHLTWSGFTGQIR</sequence>
<protein>
    <submittedName>
        <fullName evidence="1">28385_t:CDS:1</fullName>
    </submittedName>
</protein>
<dbReference type="EMBL" id="CAJVPY010001514">
    <property type="protein sequence ID" value="CAG8525056.1"/>
    <property type="molecule type" value="Genomic_DNA"/>
</dbReference>
<dbReference type="Proteomes" id="UP000789405">
    <property type="component" value="Unassembled WGS sequence"/>
</dbReference>
<gene>
    <name evidence="1" type="ORF">DERYTH_LOCUS4065</name>
</gene>
<dbReference type="Gene3D" id="2.60.120.200">
    <property type="match status" value="1"/>
</dbReference>
<name>A0A9N9A9V2_9GLOM</name>
<dbReference type="AlphaFoldDB" id="A0A9N9A9V2"/>
<accession>A0A9N9A9V2</accession>
<reference evidence="1" key="1">
    <citation type="submission" date="2021-06" db="EMBL/GenBank/DDBJ databases">
        <authorList>
            <person name="Kallberg Y."/>
            <person name="Tangrot J."/>
            <person name="Rosling A."/>
        </authorList>
    </citation>
    <scope>NUCLEOTIDE SEQUENCE</scope>
    <source>
        <strain evidence="1">MA453B</strain>
    </source>
</reference>
<evidence type="ECO:0000313" key="2">
    <source>
        <dbReference type="Proteomes" id="UP000789405"/>
    </source>
</evidence>
<dbReference type="OrthoDB" id="2324354at2759"/>
<organism evidence="1 2">
    <name type="scientific">Dentiscutata erythropus</name>
    <dbReference type="NCBI Taxonomy" id="1348616"/>
    <lineage>
        <taxon>Eukaryota</taxon>
        <taxon>Fungi</taxon>
        <taxon>Fungi incertae sedis</taxon>
        <taxon>Mucoromycota</taxon>
        <taxon>Glomeromycotina</taxon>
        <taxon>Glomeromycetes</taxon>
        <taxon>Diversisporales</taxon>
        <taxon>Gigasporaceae</taxon>
        <taxon>Dentiscutata</taxon>
    </lineage>
</organism>
<evidence type="ECO:0000313" key="1">
    <source>
        <dbReference type="EMBL" id="CAG8525056.1"/>
    </source>
</evidence>